<keyword evidence="2" id="KW-1185">Reference proteome</keyword>
<dbReference type="Proteomes" id="UP000287519">
    <property type="component" value="Unassembled WGS sequence"/>
</dbReference>
<gene>
    <name evidence="1" type="ORF">Rhow_000257</name>
</gene>
<accession>A0A402CLP7</accession>
<dbReference type="AlphaFoldDB" id="A0A402CLP7"/>
<protein>
    <submittedName>
        <fullName evidence="1">Uncharacterized protein</fullName>
    </submittedName>
</protein>
<comment type="caution">
    <text evidence="1">The sequence shown here is derived from an EMBL/GenBank/DDBJ whole genome shotgun (WGS) entry which is preliminary data.</text>
</comment>
<name>A0A402CLP7_RHOWR</name>
<proteinExistence type="predicted"/>
<evidence type="ECO:0000313" key="1">
    <source>
        <dbReference type="EMBL" id="GCE44666.1"/>
    </source>
</evidence>
<sequence>MNSRHVMRTVRWSARTVVMIGHAARIRRSLSGIAEPDRENVMRRHRVCGMQHSSVIRTTDSGGPRLSLAGSDRRRVAVIGGHGGRRFVDGLAERCGAGLSVDVVVSGRAADQRFGVERGCSQVRAIVVPELESVSRGDLIARYDAVVYAFTSFRDRPLPVPGAGLAGSMWADDVTPDPDCGVSDWSRAVVVGSGERACAAVRAVARTAGRGGAQEIVVLGGCLPGQRAVVDGLPARLEGVAIDVRGQGRLLQIRGRGRVDAVVTGERNGSSQVRAAQLVVNATGELPAVMAGLPMHSSGLITHEGGCISGTAHEFVLGPLQIRGATPEEDALAGEALAGQVARRLQDCRGPWSQVDPFDWLEFRHGAVRAAGRSRPSVMAS</sequence>
<reference evidence="1 2" key="1">
    <citation type="submission" date="2018-11" db="EMBL/GenBank/DDBJ databases">
        <title>Microbial catabolism of amino acid.</title>
        <authorList>
            <person name="Hibi M."/>
            <person name="Ogawa J."/>
        </authorList>
    </citation>
    <scope>NUCLEOTIDE SEQUENCE [LARGE SCALE GENOMIC DNA]</scope>
    <source>
        <strain evidence="1 2">C31-06</strain>
    </source>
</reference>
<dbReference type="EMBL" id="BHYM01000100">
    <property type="protein sequence ID" value="GCE44666.1"/>
    <property type="molecule type" value="Genomic_DNA"/>
</dbReference>
<evidence type="ECO:0000313" key="2">
    <source>
        <dbReference type="Proteomes" id="UP000287519"/>
    </source>
</evidence>
<dbReference type="SUPFAM" id="SSF51971">
    <property type="entry name" value="Nucleotide-binding domain"/>
    <property type="match status" value="1"/>
</dbReference>
<organism evidence="1 2">
    <name type="scientific">Rhodococcus wratislaviensis</name>
    <name type="common">Tsukamurella wratislaviensis</name>
    <dbReference type="NCBI Taxonomy" id="44752"/>
    <lineage>
        <taxon>Bacteria</taxon>
        <taxon>Bacillati</taxon>
        <taxon>Actinomycetota</taxon>
        <taxon>Actinomycetes</taxon>
        <taxon>Mycobacteriales</taxon>
        <taxon>Nocardiaceae</taxon>
        <taxon>Rhodococcus</taxon>
    </lineage>
</organism>